<evidence type="ECO:0000256" key="1">
    <source>
        <dbReference type="SAM" id="MobiDB-lite"/>
    </source>
</evidence>
<dbReference type="VEuPathDB" id="FungiDB:PC110_g15208"/>
<evidence type="ECO:0000313" key="3">
    <source>
        <dbReference type="Proteomes" id="UP000688947"/>
    </source>
</evidence>
<sequence length="245" mass="27837">MRLARLIDVPLESCSSNTTGPAPKRAPTSPATDETAKELLALLISAYIFTFLIRLKTTLRLKLRRQTRWGRRTPYWLAILSCISADDEELDDLMLSPAANRRLKALLAEMGDIESISTKLQSEELNLLGARDLLELPAGDQAKFTNYLGSFEFESVVVKVFGGHEKDLTQAEKVALRPFQCMISRRNIQEAEPTNLGFANRILKRRKVQAELSDYVLLAATPLTLYHAERLFSMARMVMRYDFRR</sequence>
<proteinExistence type="predicted"/>
<dbReference type="EMBL" id="JAENGZ010000309">
    <property type="protein sequence ID" value="KAG6962387.1"/>
    <property type="molecule type" value="Genomic_DNA"/>
</dbReference>
<name>A0A8T1UL16_9STRA</name>
<organism evidence="2 3">
    <name type="scientific">Phytophthora cactorum</name>
    <dbReference type="NCBI Taxonomy" id="29920"/>
    <lineage>
        <taxon>Eukaryota</taxon>
        <taxon>Sar</taxon>
        <taxon>Stramenopiles</taxon>
        <taxon>Oomycota</taxon>
        <taxon>Peronosporomycetes</taxon>
        <taxon>Peronosporales</taxon>
        <taxon>Peronosporaceae</taxon>
        <taxon>Phytophthora</taxon>
    </lineage>
</organism>
<dbReference type="OrthoDB" id="127901at2759"/>
<accession>A0A8T1UL16</accession>
<evidence type="ECO:0000313" key="2">
    <source>
        <dbReference type="EMBL" id="KAG6962387.1"/>
    </source>
</evidence>
<feature type="region of interest" description="Disordered" evidence="1">
    <location>
        <begin position="9"/>
        <end position="31"/>
    </location>
</feature>
<dbReference type="AlphaFoldDB" id="A0A8T1UL16"/>
<dbReference type="PANTHER" id="PTHR40866:SF1">
    <property type="entry name" value="BED-TYPE DOMAIN-CONTAINING PROTEIN"/>
    <property type="match status" value="1"/>
</dbReference>
<dbReference type="PANTHER" id="PTHR40866">
    <property type="entry name" value="BED-TYPE DOMAIN-CONTAINING PROTEIN"/>
    <property type="match status" value="1"/>
</dbReference>
<dbReference type="Proteomes" id="UP000688947">
    <property type="component" value="Unassembled WGS sequence"/>
</dbReference>
<protein>
    <submittedName>
        <fullName evidence="2">Uncharacterized protein</fullName>
    </submittedName>
</protein>
<gene>
    <name evidence="2" type="ORF">JG687_00007165</name>
</gene>
<comment type="caution">
    <text evidence="2">The sequence shown here is derived from an EMBL/GenBank/DDBJ whole genome shotgun (WGS) entry which is preliminary data.</text>
</comment>
<reference evidence="2" key="1">
    <citation type="submission" date="2021-01" db="EMBL/GenBank/DDBJ databases">
        <title>Phytophthora aleatoria, a newly-described species from Pinus radiata is distinct from Phytophthora cactorum isolates based on comparative genomics.</title>
        <authorList>
            <person name="Mcdougal R."/>
            <person name="Panda P."/>
            <person name="Williams N."/>
            <person name="Studholme D.J."/>
        </authorList>
    </citation>
    <scope>NUCLEOTIDE SEQUENCE</scope>
    <source>
        <strain evidence="2">NZFS 3830</strain>
    </source>
</reference>